<dbReference type="Gene3D" id="3.10.180.10">
    <property type="entry name" value="2,3-Dihydroxybiphenyl 1,2-Dioxygenase, domain 1"/>
    <property type="match status" value="2"/>
</dbReference>
<dbReference type="PROSITE" id="PS51819">
    <property type="entry name" value="VOC"/>
    <property type="match status" value="2"/>
</dbReference>
<dbReference type="SUPFAM" id="SSF54593">
    <property type="entry name" value="Glyoxalase/Bleomycin resistance protein/Dihydroxybiphenyl dioxygenase"/>
    <property type="match status" value="2"/>
</dbReference>
<dbReference type="InterPro" id="IPR052164">
    <property type="entry name" value="Anthracycline_SecMetBiosynth"/>
</dbReference>
<dbReference type="AlphaFoldDB" id="A0A1X1RGT4"/>
<accession>A0A1X1RGT4</accession>
<keyword evidence="2" id="KW-1185">Reference proteome</keyword>
<dbReference type="CDD" id="cd07247">
    <property type="entry name" value="SgaA_N_like"/>
    <property type="match status" value="1"/>
</dbReference>
<dbReference type="OrthoDB" id="9793039at2"/>
<gene>
    <name evidence="1" type="ORF">AWC04_06815</name>
</gene>
<dbReference type="PANTHER" id="PTHR33993">
    <property type="entry name" value="GLYOXALASE-RELATED"/>
    <property type="match status" value="1"/>
</dbReference>
<dbReference type="STRING" id="1793.AWC04_06815"/>
<dbReference type="InterPro" id="IPR037523">
    <property type="entry name" value="VOC_core"/>
</dbReference>
<dbReference type="Pfam" id="PF00903">
    <property type="entry name" value="Glyoxalase"/>
    <property type="match status" value="1"/>
</dbReference>
<sequence length="264" mass="27231">MSDYRAPVGAPIWFDLVSSDPERAGQFYGAIFGWELQAPARPDLGGYRNFTLGGEPIAGVMTPMPDGPRDVWSVYLHSADVAATGAAVQAAGGTVVVESMPVAELGAMLVATDPAGATIGFWQPGSHPGFTEWGSHGAPYWFECHSQDYAASLAFYPAVTGAVLEEVGTGGDPAVPGPDRYSVLRFGETGYGGIMDAAGLHPAGTPSFWQVYITVDDVAATVARAAELGAGILMPGEDTPYGTLAAITDPLGAVICLGHPPAGM</sequence>
<dbReference type="PANTHER" id="PTHR33993:SF10">
    <property type="entry name" value="CONSERVED PROTEIN"/>
    <property type="match status" value="1"/>
</dbReference>
<dbReference type="Proteomes" id="UP000193484">
    <property type="component" value="Unassembled WGS sequence"/>
</dbReference>
<dbReference type="InterPro" id="IPR029068">
    <property type="entry name" value="Glyas_Bleomycin-R_OHBP_Dase"/>
</dbReference>
<evidence type="ECO:0000313" key="2">
    <source>
        <dbReference type="Proteomes" id="UP000193484"/>
    </source>
</evidence>
<dbReference type="InterPro" id="IPR041581">
    <property type="entry name" value="Glyoxalase_6"/>
</dbReference>
<dbReference type="Pfam" id="PF18029">
    <property type="entry name" value="Glyoxalase_6"/>
    <property type="match status" value="1"/>
</dbReference>
<reference evidence="1 2" key="1">
    <citation type="submission" date="2016-01" db="EMBL/GenBank/DDBJ databases">
        <title>The new phylogeny of the genus Mycobacterium.</title>
        <authorList>
            <person name="Tarcisio F."/>
            <person name="Conor M."/>
            <person name="Antonella G."/>
            <person name="Elisabetta G."/>
            <person name="Giulia F.S."/>
            <person name="Sara T."/>
            <person name="Anna F."/>
            <person name="Clotilde B."/>
            <person name="Roberto B."/>
            <person name="Veronica D.S."/>
            <person name="Fabio R."/>
            <person name="Monica P."/>
            <person name="Olivier J."/>
            <person name="Enrico T."/>
            <person name="Nicola S."/>
        </authorList>
    </citation>
    <scope>NUCLEOTIDE SEQUENCE [LARGE SCALE GENOMIC DNA]</scope>
    <source>
        <strain evidence="1 2">DSM 44179</strain>
    </source>
</reference>
<evidence type="ECO:0000313" key="1">
    <source>
        <dbReference type="EMBL" id="ORV05557.1"/>
    </source>
</evidence>
<comment type="caution">
    <text evidence="1">The sequence shown here is derived from an EMBL/GenBank/DDBJ whole genome shotgun (WGS) entry which is preliminary data.</text>
</comment>
<dbReference type="InterPro" id="IPR004360">
    <property type="entry name" value="Glyas_Fos-R_dOase_dom"/>
</dbReference>
<organism evidence="1 2">
    <name type="scientific">Mycolicibacterium fallax</name>
    <name type="common">Mycobacterium fallax</name>
    <dbReference type="NCBI Taxonomy" id="1793"/>
    <lineage>
        <taxon>Bacteria</taxon>
        <taxon>Bacillati</taxon>
        <taxon>Actinomycetota</taxon>
        <taxon>Actinomycetes</taxon>
        <taxon>Mycobacteriales</taxon>
        <taxon>Mycobacteriaceae</taxon>
        <taxon>Mycolicibacterium</taxon>
    </lineage>
</organism>
<dbReference type="EMBL" id="LQOJ01000024">
    <property type="protein sequence ID" value="ORV05557.1"/>
    <property type="molecule type" value="Genomic_DNA"/>
</dbReference>
<name>A0A1X1RGT4_MYCFA</name>
<proteinExistence type="predicted"/>
<dbReference type="RefSeq" id="WP_085094433.1">
    <property type="nucleotide sequence ID" value="NZ_AP022603.1"/>
</dbReference>
<protein>
    <submittedName>
        <fullName evidence="1">Glyoxalase</fullName>
    </submittedName>
</protein>